<reference evidence="2 3" key="1">
    <citation type="journal article" date="2016" name="Nat. Commun.">
        <title>Thousands of microbial genomes shed light on interconnected biogeochemical processes in an aquifer system.</title>
        <authorList>
            <person name="Anantharaman K."/>
            <person name="Brown C.T."/>
            <person name="Hug L.A."/>
            <person name="Sharon I."/>
            <person name="Castelle C.J."/>
            <person name="Probst A.J."/>
            <person name="Thomas B.C."/>
            <person name="Singh A."/>
            <person name="Wilkins M.J."/>
            <person name="Karaoz U."/>
            <person name="Brodie E.L."/>
            <person name="Williams K.H."/>
            <person name="Hubbard S.S."/>
            <person name="Banfield J.F."/>
        </authorList>
    </citation>
    <scope>NUCLEOTIDE SEQUENCE [LARGE SCALE GENOMIC DNA]</scope>
</reference>
<dbReference type="EMBL" id="MHBW01000035">
    <property type="protein sequence ID" value="OGY07827.1"/>
    <property type="molecule type" value="Genomic_DNA"/>
</dbReference>
<gene>
    <name evidence="2" type="ORF">A2782_01650</name>
</gene>
<evidence type="ECO:0000313" key="3">
    <source>
        <dbReference type="Proteomes" id="UP000177967"/>
    </source>
</evidence>
<comment type="caution">
    <text evidence="2">The sequence shown here is derived from an EMBL/GenBank/DDBJ whole genome shotgun (WGS) entry which is preliminary data.</text>
</comment>
<dbReference type="STRING" id="1797513.A2782_01650"/>
<dbReference type="AlphaFoldDB" id="A0A1G1UXI2"/>
<protein>
    <submittedName>
        <fullName evidence="2">Uncharacterized protein</fullName>
    </submittedName>
</protein>
<evidence type="ECO:0000256" key="1">
    <source>
        <dbReference type="SAM" id="SignalP"/>
    </source>
</evidence>
<feature type="chain" id="PRO_5009580959" evidence="1">
    <location>
        <begin position="25"/>
        <end position="161"/>
    </location>
</feature>
<sequence>MTTLALSSVVAKAAVIFFSLFVLATTACLAYNPKEQAKQKKDKFTQEGAKEIVDSLDGFYKKYSCYPWDYNGSSCAKKLTSQNQATVSSLAPVLEKLTEEPGGLSSGTLKADFLNQVYLFSASESVNLCFTPESKKYKAMANRTKDGQTYCRHGCFVCVSK</sequence>
<organism evidence="2 3">
    <name type="scientific">Candidatus Blackburnbacteria bacterium RIFCSPHIGHO2_01_FULL_43_15b</name>
    <dbReference type="NCBI Taxonomy" id="1797513"/>
    <lineage>
        <taxon>Bacteria</taxon>
        <taxon>Candidatus Blackburniibacteriota</taxon>
    </lineage>
</organism>
<accession>A0A1G1UXI2</accession>
<evidence type="ECO:0000313" key="2">
    <source>
        <dbReference type="EMBL" id="OGY07827.1"/>
    </source>
</evidence>
<proteinExistence type="predicted"/>
<feature type="signal peptide" evidence="1">
    <location>
        <begin position="1"/>
        <end position="24"/>
    </location>
</feature>
<dbReference type="Proteomes" id="UP000177967">
    <property type="component" value="Unassembled WGS sequence"/>
</dbReference>
<keyword evidence="1" id="KW-0732">Signal</keyword>
<name>A0A1G1UXI2_9BACT</name>